<comment type="caution">
    <text evidence="1">The sequence shown here is derived from an EMBL/GenBank/DDBJ whole genome shotgun (WGS) entry which is preliminary data.</text>
</comment>
<evidence type="ECO:0000313" key="1">
    <source>
        <dbReference type="EMBL" id="RIV19743.1"/>
    </source>
</evidence>
<proteinExistence type="predicted"/>
<accession>A0A418M1X0</accession>
<dbReference type="OrthoDB" id="959322at2"/>
<evidence type="ECO:0000313" key="2">
    <source>
        <dbReference type="Proteomes" id="UP000283523"/>
    </source>
</evidence>
<dbReference type="Proteomes" id="UP000283523">
    <property type="component" value="Unassembled WGS sequence"/>
</dbReference>
<dbReference type="RefSeq" id="WP_158600345.1">
    <property type="nucleotide sequence ID" value="NZ_QXED01000007.1"/>
</dbReference>
<name>A0A418M1X0_9BACT</name>
<organism evidence="1 2">
    <name type="scientific">Fibrisoma montanum</name>
    <dbReference type="NCBI Taxonomy" id="2305895"/>
    <lineage>
        <taxon>Bacteria</taxon>
        <taxon>Pseudomonadati</taxon>
        <taxon>Bacteroidota</taxon>
        <taxon>Cytophagia</taxon>
        <taxon>Cytophagales</taxon>
        <taxon>Spirosomataceae</taxon>
        <taxon>Fibrisoma</taxon>
    </lineage>
</organism>
<sequence length="251" mass="28530">MKNTSALDIAKAQPETAIVPLLALQRNITLEVAATSPTVRQVEKTLGQPTLLKLVCVLLRFFNDSLNTTLQMTPMQLFECAQLWLELFPNETVKDLVLCLKRAKTGHYGPIYNRIDISVINHFFRQYLTEKANWGEQQASKYKGSLNGRDQGVLPALPDDQRKALIQLTKRPEIRPTSLDGLKLTDRMYLEWLRKNVKTLELELLQDIAFHASQKNSQEALALVDAELIRRSNQTADATNQIDDANRTYHS</sequence>
<dbReference type="EMBL" id="QXED01000007">
    <property type="protein sequence ID" value="RIV19743.1"/>
    <property type="molecule type" value="Genomic_DNA"/>
</dbReference>
<reference evidence="1 2" key="1">
    <citation type="submission" date="2018-08" db="EMBL/GenBank/DDBJ databases">
        <title>Fibrisoma montanum sp. nov., isolated from Danxia mountain soil.</title>
        <authorList>
            <person name="Huang Y."/>
        </authorList>
    </citation>
    <scope>NUCLEOTIDE SEQUENCE [LARGE SCALE GENOMIC DNA]</scope>
    <source>
        <strain evidence="1 2">HYT19</strain>
    </source>
</reference>
<protein>
    <submittedName>
        <fullName evidence="1">Uncharacterized protein</fullName>
    </submittedName>
</protein>
<keyword evidence="2" id="KW-1185">Reference proteome</keyword>
<dbReference type="AlphaFoldDB" id="A0A418M1X0"/>
<gene>
    <name evidence="1" type="ORF">DYU11_22705</name>
</gene>